<evidence type="ECO:0000259" key="1">
    <source>
        <dbReference type="PROSITE" id="PS50994"/>
    </source>
</evidence>
<evidence type="ECO:0000313" key="2">
    <source>
        <dbReference type="EMBL" id="CAH3154174.1"/>
    </source>
</evidence>
<gene>
    <name evidence="2" type="ORF">PLOB_00050039</name>
</gene>
<dbReference type="PANTHER" id="PTHR46791:SF4">
    <property type="match status" value="1"/>
</dbReference>
<sequence length="514" mass="59268">MAGLSSIGGSDNSLKSFFDNTKMVIAEAEICLSTLTEDGERVERLHQRLSQAGETVFILKERAAEVGFDNLQMERFHRDMEELSNNLTRLRVFFENRGDELNSNAVPLNDLVYRSQRTYTGRKGQPKFDVAKGQIEFLRDMHFSWEKIAELLGISTKTLSRRRKEFQINDEESFHSVTDEELYRNYRFVTPRIMNVTPGIGQMRMLGALKSRGIRAQRWRVRFFMHQLDPVGTALRWRRAICRRKYTVQCPNALWHIDGNHKMIRWRFVVHAAIDGYSRLIPYLYCATNNKASTVLELFQNACQSYGLPSRVRSDHGLENTGVARMMLECRGLNRGSIITGSSVHNQRVERLHRDVTTGVVNSFKDQFYLMERSGLLDPVNEIHLFSLHFVYLPEINRSLQEFVNQWNHHGISTERGLSPLQLWTQGILRAHRFSPLDIVLSDDELFYYGVDGEQDLDTGEEEAVVVPETVLSLSDQQINHLHSLFPTSLDRMDNIEKYAQVVDTVQGMLSTGN</sequence>
<feature type="domain" description="Integrase catalytic" evidence="1">
    <location>
        <begin position="247"/>
        <end position="428"/>
    </location>
</feature>
<dbReference type="Gene3D" id="3.30.420.10">
    <property type="entry name" value="Ribonuclease H-like superfamily/Ribonuclease H"/>
    <property type="match status" value="1"/>
</dbReference>
<dbReference type="Proteomes" id="UP001159405">
    <property type="component" value="Unassembled WGS sequence"/>
</dbReference>
<dbReference type="PANTHER" id="PTHR46791">
    <property type="entry name" value="EXPRESSED PROTEIN"/>
    <property type="match status" value="1"/>
</dbReference>
<comment type="caution">
    <text evidence="2">The sequence shown here is derived from an EMBL/GenBank/DDBJ whole genome shotgun (WGS) entry which is preliminary data.</text>
</comment>
<accession>A0ABN8PZL4</accession>
<name>A0ABN8PZL4_9CNID</name>
<dbReference type="Pfam" id="PF24764">
    <property type="entry name" value="rva_4"/>
    <property type="match status" value="1"/>
</dbReference>
<evidence type="ECO:0000313" key="3">
    <source>
        <dbReference type="Proteomes" id="UP001159405"/>
    </source>
</evidence>
<dbReference type="InterPro" id="IPR058913">
    <property type="entry name" value="Integrase_dom_put"/>
</dbReference>
<dbReference type="InterPro" id="IPR036397">
    <property type="entry name" value="RNaseH_sf"/>
</dbReference>
<organism evidence="2 3">
    <name type="scientific">Porites lobata</name>
    <dbReference type="NCBI Taxonomy" id="104759"/>
    <lineage>
        <taxon>Eukaryota</taxon>
        <taxon>Metazoa</taxon>
        <taxon>Cnidaria</taxon>
        <taxon>Anthozoa</taxon>
        <taxon>Hexacorallia</taxon>
        <taxon>Scleractinia</taxon>
        <taxon>Fungiina</taxon>
        <taxon>Poritidae</taxon>
        <taxon>Porites</taxon>
    </lineage>
</organism>
<dbReference type="InterPro" id="IPR001584">
    <property type="entry name" value="Integrase_cat-core"/>
</dbReference>
<dbReference type="InterPro" id="IPR012337">
    <property type="entry name" value="RNaseH-like_sf"/>
</dbReference>
<dbReference type="EMBL" id="CALNXK010000098">
    <property type="protein sequence ID" value="CAH3154174.1"/>
    <property type="molecule type" value="Genomic_DNA"/>
</dbReference>
<protein>
    <recommendedName>
        <fullName evidence="1">Integrase catalytic domain-containing protein</fullName>
    </recommendedName>
</protein>
<dbReference type="PROSITE" id="PS50994">
    <property type="entry name" value="INTEGRASE"/>
    <property type="match status" value="1"/>
</dbReference>
<reference evidence="2 3" key="1">
    <citation type="submission" date="2022-05" db="EMBL/GenBank/DDBJ databases">
        <authorList>
            <consortium name="Genoscope - CEA"/>
            <person name="William W."/>
        </authorList>
    </citation>
    <scope>NUCLEOTIDE SEQUENCE [LARGE SCALE GENOMIC DNA]</scope>
</reference>
<proteinExistence type="predicted"/>
<dbReference type="SUPFAM" id="SSF53098">
    <property type="entry name" value="Ribonuclease H-like"/>
    <property type="match status" value="1"/>
</dbReference>
<keyword evidence="3" id="KW-1185">Reference proteome</keyword>